<organism evidence="1 2">
    <name type="scientific">Candidatus Kaiserbacteria bacterium RIFCSPHIGHO2_02_FULL_50_50</name>
    <dbReference type="NCBI Taxonomy" id="1798492"/>
    <lineage>
        <taxon>Bacteria</taxon>
        <taxon>Candidatus Kaiseribacteriota</taxon>
    </lineage>
</organism>
<sequence length="183" mass="20768">MSNTTMFDDVERQFFHILEVETDDLPPSVVIQKYFEAPHGSITSMLLERKLVAIRYGVMTKDVAVAQRMLHDNGRRYAPVTESLSIVGSLKLEETMLMIKWLRGEKLGYIISQHLYPEPEVDGILESLEGDINCVAEYAAQCTNVSLLAALVTAHDNRGEKVASVMYERKWLKLTCNYQGQHC</sequence>
<name>A0A1F6DF19_9BACT</name>
<dbReference type="Proteomes" id="UP000178794">
    <property type="component" value="Unassembled WGS sequence"/>
</dbReference>
<dbReference type="STRING" id="1798492.A3C89_03945"/>
<reference evidence="1 2" key="1">
    <citation type="journal article" date="2016" name="Nat. Commun.">
        <title>Thousands of microbial genomes shed light on interconnected biogeochemical processes in an aquifer system.</title>
        <authorList>
            <person name="Anantharaman K."/>
            <person name="Brown C.T."/>
            <person name="Hug L.A."/>
            <person name="Sharon I."/>
            <person name="Castelle C.J."/>
            <person name="Probst A.J."/>
            <person name="Thomas B.C."/>
            <person name="Singh A."/>
            <person name="Wilkins M.J."/>
            <person name="Karaoz U."/>
            <person name="Brodie E.L."/>
            <person name="Williams K.H."/>
            <person name="Hubbard S.S."/>
            <person name="Banfield J.F."/>
        </authorList>
    </citation>
    <scope>NUCLEOTIDE SEQUENCE [LARGE SCALE GENOMIC DNA]</scope>
</reference>
<evidence type="ECO:0000313" key="2">
    <source>
        <dbReference type="Proteomes" id="UP000178794"/>
    </source>
</evidence>
<accession>A0A1F6DF19</accession>
<proteinExistence type="predicted"/>
<comment type="caution">
    <text evidence="1">The sequence shown here is derived from an EMBL/GenBank/DDBJ whole genome shotgun (WGS) entry which is preliminary data.</text>
</comment>
<evidence type="ECO:0000313" key="1">
    <source>
        <dbReference type="EMBL" id="OGG60028.1"/>
    </source>
</evidence>
<dbReference type="EMBL" id="MFLF01000011">
    <property type="protein sequence ID" value="OGG60028.1"/>
    <property type="molecule type" value="Genomic_DNA"/>
</dbReference>
<gene>
    <name evidence="1" type="ORF">A3C89_03945</name>
</gene>
<dbReference type="AlphaFoldDB" id="A0A1F6DF19"/>
<protein>
    <submittedName>
        <fullName evidence="1">Uncharacterized protein</fullName>
    </submittedName>
</protein>